<proteinExistence type="predicted"/>
<sequence length="9" mass="1058">MAVEIKHCK</sequence>
<name>A0A0E9XZ23_ANGAN</name>
<evidence type="ECO:0000313" key="1">
    <source>
        <dbReference type="EMBL" id="JAI07111.1"/>
    </source>
</evidence>
<reference evidence="1" key="2">
    <citation type="journal article" date="2015" name="Fish Shellfish Immunol.">
        <title>Early steps in the European eel (Anguilla anguilla)-Vibrio vulnificus interaction in the gills: Role of the RtxA13 toxin.</title>
        <authorList>
            <person name="Callol A."/>
            <person name="Pajuelo D."/>
            <person name="Ebbesson L."/>
            <person name="Teles M."/>
            <person name="MacKenzie S."/>
            <person name="Amaro C."/>
        </authorList>
    </citation>
    <scope>NUCLEOTIDE SEQUENCE</scope>
</reference>
<accession>A0A0E9XZ23</accession>
<organism evidence="1">
    <name type="scientific">Anguilla anguilla</name>
    <name type="common">European freshwater eel</name>
    <name type="synonym">Muraena anguilla</name>
    <dbReference type="NCBI Taxonomy" id="7936"/>
    <lineage>
        <taxon>Eukaryota</taxon>
        <taxon>Metazoa</taxon>
        <taxon>Chordata</taxon>
        <taxon>Craniata</taxon>
        <taxon>Vertebrata</taxon>
        <taxon>Euteleostomi</taxon>
        <taxon>Actinopterygii</taxon>
        <taxon>Neopterygii</taxon>
        <taxon>Teleostei</taxon>
        <taxon>Anguilliformes</taxon>
        <taxon>Anguillidae</taxon>
        <taxon>Anguilla</taxon>
    </lineage>
</organism>
<reference evidence="1" key="1">
    <citation type="submission" date="2014-11" db="EMBL/GenBank/DDBJ databases">
        <authorList>
            <person name="Amaro Gonzalez C."/>
        </authorList>
    </citation>
    <scope>NUCLEOTIDE SEQUENCE</scope>
</reference>
<dbReference type="EMBL" id="GBXM01001467">
    <property type="protein sequence ID" value="JAI07111.1"/>
    <property type="molecule type" value="Transcribed_RNA"/>
</dbReference>
<protein>
    <submittedName>
        <fullName evidence="1">Uncharacterized protein</fullName>
    </submittedName>
</protein>